<dbReference type="RefSeq" id="WP_005779757.1">
    <property type="nucleotide sequence ID" value="NZ_CABJEQ010000021.1"/>
</dbReference>
<gene>
    <name evidence="3" type="ORF">DW228_12110</name>
    <name evidence="2" type="ORF">DXA27_00405</name>
    <name evidence="1" type="ORF">FOC69_15800</name>
</gene>
<reference evidence="1 6" key="2">
    <citation type="submission" date="2020-05" db="EMBL/GenBank/DDBJ databases">
        <title>FDA dAtabase for Regulatory Grade micrObial Sequences (FDA-ARGOS): Supporting development and validation of Infectious Disease Dx tests.</title>
        <authorList>
            <person name="Bojja K."/>
            <person name="Kessler A."/>
            <person name="Tallon L."/>
            <person name="Sadzewicz L."/>
            <person name="Zhao X."/>
            <person name="Vavikolanu K."/>
            <person name="Mehta A."/>
            <person name="Aluvathingal J."/>
            <person name="Nadendla S."/>
            <person name="Myers T."/>
            <person name="Yan Y."/>
            <person name="Sichtig H."/>
        </authorList>
    </citation>
    <scope>NUCLEOTIDE SEQUENCE [LARGE SCALE GENOMIC DNA]</scope>
    <source>
        <strain evidence="1 6">FDAARGOS_763</strain>
    </source>
</reference>
<evidence type="ECO:0000313" key="1">
    <source>
        <dbReference type="EMBL" id="QKH85749.1"/>
    </source>
</evidence>
<evidence type="ECO:0000313" key="2">
    <source>
        <dbReference type="EMBL" id="RGY71700.1"/>
    </source>
</evidence>
<evidence type="ECO:0000313" key="5">
    <source>
        <dbReference type="Proteomes" id="UP000284614"/>
    </source>
</evidence>
<dbReference type="AlphaFoldDB" id="A0A0I9TQY5"/>
<dbReference type="InterPro" id="IPR025905">
    <property type="entry name" value="NVEALA"/>
</dbReference>
<evidence type="ECO:0000313" key="4">
    <source>
        <dbReference type="Proteomes" id="UP000266644"/>
    </source>
</evidence>
<dbReference type="Proteomes" id="UP000501467">
    <property type="component" value="Chromosome"/>
</dbReference>
<evidence type="ECO:0000313" key="6">
    <source>
        <dbReference type="Proteomes" id="UP000501467"/>
    </source>
</evidence>
<accession>A0A0I9TQY5</accession>
<evidence type="ECO:0000313" key="3">
    <source>
        <dbReference type="EMBL" id="RHH10488.1"/>
    </source>
</evidence>
<sequence>MKMKSYLKATFLLVVIISVWYLKPVQKSQNVDPLLLQNVEALASGEESSQIHCYWRGSVDCPVSHDKVEIVYEA</sequence>
<protein>
    <submittedName>
        <fullName evidence="1">NVEALA domain-containing protein</fullName>
    </submittedName>
</protein>
<proteinExistence type="predicted"/>
<dbReference type="EMBL" id="CP054003">
    <property type="protein sequence ID" value="QKH85749.1"/>
    <property type="molecule type" value="Genomic_DNA"/>
</dbReference>
<dbReference type="Proteomes" id="UP000284614">
    <property type="component" value="Unassembled WGS sequence"/>
</dbReference>
<organism evidence="3 4">
    <name type="scientific">Bacteroides fragilis</name>
    <dbReference type="NCBI Taxonomy" id="817"/>
    <lineage>
        <taxon>Bacteria</taxon>
        <taxon>Pseudomonadati</taxon>
        <taxon>Bacteroidota</taxon>
        <taxon>Bacteroidia</taxon>
        <taxon>Bacteroidales</taxon>
        <taxon>Bacteroidaceae</taxon>
        <taxon>Bacteroides</taxon>
    </lineage>
</organism>
<reference evidence="4 5" key="1">
    <citation type="submission" date="2018-08" db="EMBL/GenBank/DDBJ databases">
        <title>A genome reference for cultivated species of the human gut microbiota.</title>
        <authorList>
            <person name="Zou Y."/>
            <person name="Xue W."/>
            <person name="Luo G."/>
        </authorList>
    </citation>
    <scope>NUCLEOTIDE SEQUENCE [LARGE SCALE GENOMIC DNA]</scope>
    <source>
        <strain evidence="3 4">AM18-6</strain>
        <strain evidence="2 5">OF01-1</strain>
    </source>
</reference>
<dbReference type="Pfam" id="PF14055">
    <property type="entry name" value="NVEALA"/>
    <property type="match status" value="1"/>
</dbReference>
<name>A0A0I9TQY5_BACFG</name>
<dbReference type="EMBL" id="QSDG01000001">
    <property type="protein sequence ID" value="RGY71700.1"/>
    <property type="molecule type" value="Genomic_DNA"/>
</dbReference>
<dbReference type="EMBL" id="QRJE01000018">
    <property type="protein sequence ID" value="RHH10488.1"/>
    <property type="molecule type" value="Genomic_DNA"/>
</dbReference>
<dbReference type="Proteomes" id="UP000266644">
    <property type="component" value="Unassembled WGS sequence"/>
</dbReference>